<dbReference type="Pfam" id="PF24827">
    <property type="entry name" value="AstE_AspA_cat"/>
    <property type="match status" value="1"/>
</dbReference>
<protein>
    <submittedName>
        <fullName evidence="6">Succinylglutamate desuccinylase / Aspartoacylase family protein</fullName>
    </submittedName>
</protein>
<evidence type="ECO:0000259" key="5">
    <source>
        <dbReference type="Pfam" id="PF24827"/>
    </source>
</evidence>
<name>A0A1T4PIU1_9HYPH</name>
<sequence length="314" mass="34413">MSERNPPIEFAFPDLRKWEKGAAPYIHVFESGMAGPTVMVAALTHGNEVSGAVVVDALLERGLRPRRGTLILSFNNIEAYHSFDPRTPFKSRMIDEDFNRTWGRLDQPATTVETRRAQVVRPFVERADFLLDLHSMHDDGVPLMLAGPLDKGVALARKVGAPVDIIRDAGHAAGMRMRDYGAFGDPGSPKNALLIETGQHWRASSVTVAKDVTARFLLETGAVEPADLPGDWKQPSPAQQRVVEVTHAIATKRGNFASARRFEGQEIIAKAGTILGHDDDEPVTTPYDNCVLVMPSSNRPLRPGVTVVRLGRLV</sequence>
<dbReference type="InterPro" id="IPR053138">
    <property type="entry name" value="N-alpha-Ac-DABA_deacetylase"/>
</dbReference>
<dbReference type="PANTHER" id="PTHR37326">
    <property type="entry name" value="BLL3975 PROTEIN"/>
    <property type="match status" value="1"/>
</dbReference>
<dbReference type="InterPro" id="IPR055438">
    <property type="entry name" value="AstE_AspA_cat"/>
</dbReference>
<organism evidence="6 7">
    <name type="scientific">Enhydrobacter aerosaccus</name>
    <dbReference type="NCBI Taxonomy" id="225324"/>
    <lineage>
        <taxon>Bacteria</taxon>
        <taxon>Pseudomonadati</taxon>
        <taxon>Pseudomonadota</taxon>
        <taxon>Alphaproteobacteria</taxon>
        <taxon>Hyphomicrobiales</taxon>
        <taxon>Enhydrobacter</taxon>
    </lineage>
</organism>
<dbReference type="GO" id="GO:0016788">
    <property type="term" value="F:hydrolase activity, acting on ester bonds"/>
    <property type="evidence" value="ECO:0007669"/>
    <property type="project" value="InterPro"/>
</dbReference>
<dbReference type="Proteomes" id="UP000190092">
    <property type="component" value="Unassembled WGS sequence"/>
</dbReference>
<dbReference type="EMBL" id="FUWJ01000002">
    <property type="protein sequence ID" value="SJZ91495.1"/>
    <property type="molecule type" value="Genomic_DNA"/>
</dbReference>
<accession>A0A1T4PIU1</accession>
<keyword evidence="4" id="KW-0862">Zinc</keyword>
<dbReference type="OrthoDB" id="7813621at2"/>
<dbReference type="STRING" id="225324.SAMN02745126_02853"/>
<dbReference type="Gene3D" id="3.40.630.10">
    <property type="entry name" value="Zn peptidases"/>
    <property type="match status" value="1"/>
</dbReference>
<evidence type="ECO:0000256" key="2">
    <source>
        <dbReference type="ARBA" id="ARBA00022723"/>
    </source>
</evidence>
<keyword evidence="3" id="KW-0378">Hydrolase</keyword>
<dbReference type="SUPFAM" id="SSF53187">
    <property type="entry name" value="Zn-dependent exopeptidases"/>
    <property type="match status" value="1"/>
</dbReference>
<comment type="cofactor">
    <cofactor evidence="1">
        <name>Zn(2+)</name>
        <dbReference type="ChEBI" id="CHEBI:29105"/>
    </cofactor>
</comment>
<keyword evidence="2" id="KW-0479">Metal-binding</keyword>
<keyword evidence="7" id="KW-1185">Reference proteome</keyword>
<dbReference type="GO" id="GO:0046872">
    <property type="term" value="F:metal ion binding"/>
    <property type="evidence" value="ECO:0007669"/>
    <property type="project" value="UniProtKB-KW"/>
</dbReference>
<evidence type="ECO:0000256" key="4">
    <source>
        <dbReference type="ARBA" id="ARBA00022833"/>
    </source>
</evidence>
<reference evidence="7" key="1">
    <citation type="submission" date="2017-02" db="EMBL/GenBank/DDBJ databases">
        <authorList>
            <person name="Varghese N."/>
            <person name="Submissions S."/>
        </authorList>
    </citation>
    <scope>NUCLEOTIDE SEQUENCE [LARGE SCALE GENOMIC DNA]</scope>
    <source>
        <strain evidence="7">ATCC 27094</strain>
    </source>
</reference>
<evidence type="ECO:0000313" key="6">
    <source>
        <dbReference type="EMBL" id="SJZ91495.1"/>
    </source>
</evidence>
<evidence type="ECO:0000256" key="3">
    <source>
        <dbReference type="ARBA" id="ARBA00022801"/>
    </source>
</evidence>
<dbReference type="AlphaFoldDB" id="A0A1T4PIU1"/>
<dbReference type="PANTHER" id="PTHR37326:SF1">
    <property type="entry name" value="BLL3975 PROTEIN"/>
    <property type="match status" value="1"/>
</dbReference>
<gene>
    <name evidence="6" type="ORF">SAMN02745126_02853</name>
</gene>
<dbReference type="RefSeq" id="WP_085934496.1">
    <property type="nucleotide sequence ID" value="NZ_FUWJ01000002.1"/>
</dbReference>
<evidence type="ECO:0000313" key="7">
    <source>
        <dbReference type="Proteomes" id="UP000190092"/>
    </source>
</evidence>
<feature type="domain" description="Succinylglutamate desuccinylase/Aspartoacylase catalytic" evidence="5">
    <location>
        <begin position="34"/>
        <end position="199"/>
    </location>
</feature>
<evidence type="ECO:0000256" key="1">
    <source>
        <dbReference type="ARBA" id="ARBA00001947"/>
    </source>
</evidence>
<proteinExistence type="predicted"/>